<evidence type="ECO:0000256" key="1">
    <source>
        <dbReference type="ARBA" id="ARBA00001917"/>
    </source>
</evidence>
<name>A0ABS8N8P4_9CLOT</name>
<evidence type="ECO:0000256" key="3">
    <source>
        <dbReference type="ARBA" id="ARBA00022630"/>
    </source>
</evidence>
<dbReference type="Gene3D" id="3.40.109.10">
    <property type="entry name" value="NADH Oxidase"/>
    <property type="match status" value="1"/>
</dbReference>
<keyword evidence="4" id="KW-0288">FMN</keyword>
<accession>A0ABS8N8P4</accession>
<dbReference type="RefSeq" id="WP_179977416.1">
    <property type="nucleotide sequence ID" value="NZ_JAJJPB010000024.1"/>
</dbReference>
<feature type="domain" description="Nitroreductase" evidence="6">
    <location>
        <begin position="11"/>
        <end position="63"/>
    </location>
</feature>
<evidence type="ECO:0000256" key="5">
    <source>
        <dbReference type="ARBA" id="ARBA00023002"/>
    </source>
</evidence>
<dbReference type="EMBL" id="JAJJPB010000024">
    <property type="protein sequence ID" value="MCC9296177.1"/>
    <property type="molecule type" value="Genomic_DNA"/>
</dbReference>
<sequence>MADSTLLNIMKKRRSIRAFSKKAIARSEVMKLLEGAVTAPSGSNIQSWLFGIIDDIKQLNKIFPFSPGLIGKPPCIIVVCSNRKLAYDRGGKLGSDEMAIMDVSMASENIILLATERGWGTCPVKSFNGEAVRKILKLPDYISPDLIISIGYPQNEPKSPPKKKLEDVVFYNKWEEKI</sequence>
<evidence type="ECO:0000313" key="7">
    <source>
        <dbReference type="EMBL" id="MCC9296177.1"/>
    </source>
</evidence>
<evidence type="ECO:0000256" key="4">
    <source>
        <dbReference type="ARBA" id="ARBA00022643"/>
    </source>
</evidence>
<protein>
    <submittedName>
        <fullName evidence="7">Nitroreductase family protein</fullName>
    </submittedName>
</protein>
<reference evidence="7" key="1">
    <citation type="submission" date="2021-11" db="EMBL/GenBank/DDBJ databases">
        <authorList>
            <person name="Qingchun L."/>
            <person name="Dong Z."/>
            <person name="Zongwei Q."/>
            <person name="Jia Z."/>
            <person name="Duotao L."/>
        </authorList>
    </citation>
    <scope>NUCLEOTIDE SEQUENCE</scope>
    <source>
        <strain evidence="7">WLY-B-L2</strain>
    </source>
</reference>
<keyword evidence="5" id="KW-0560">Oxidoreductase</keyword>
<comment type="similarity">
    <text evidence="2">Belongs to the nitroreductase family.</text>
</comment>
<proteinExistence type="inferred from homology"/>
<comment type="cofactor">
    <cofactor evidence="1">
        <name>FMN</name>
        <dbReference type="ChEBI" id="CHEBI:58210"/>
    </cofactor>
</comment>
<gene>
    <name evidence="7" type="ORF">LN736_15055</name>
</gene>
<organism evidence="7 8">
    <name type="scientific">Clostridium aromativorans</name>
    <dbReference type="NCBI Taxonomy" id="2836848"/>
    <lineage>
        <taxon>Bacteria</taxon>
        <taxon>Bacillati</taxon>
        <taxon>Bacillota</taxon>
        <taxon>Clostridia</taxon>
        <taxon>Eubacteriales</taxon>
        <taxon>Clostridiaceae</taxon>
        <taxon>Clostridium</taxon>
    </lineage>
</organism>
<evidence type="ECO:0000256" key="2">
    <source>
        <dbReference type="ARBA" id="ARBA00007118"/>
    </source>
</evidence>
<evidence type="ECO:0000313" key="8">
    <source>
        <dbReference type="Proteomes" id="UP001165422"/>
    </source>
</evidence>
<comment type="caution">
    <text evidence="7">The sequence shown here is derived from an EMBL/GenBank/DDBJ whole genome shotgun (WGS) entry which is preliminary data.</text>
</comment>
<dbReference type="PANTHER" id="PTHR43673">
    <property type="entry name" value="NAD(P)H NITROREDUCTASE YDGI-RELATED"/>
    <property type="match status" value="1"/>
</dbReference>
<dbReference type="Pfam" id="PF00881">
    <property type="entry name" value="Nitroreductase"/>
    <property type="match status" value="2"/>
</dbReference>
<dbReference type="InterPro" id="IPR029479">
    <property type="entry name" value="Nitroreductase"/>
</dbReference>
<keyword evidence="8" id="KW-1185">Reference proteome</keyword>
<dbReference type="InterPro" id="IPR000415">
    <property type="entry name" value="Nitroreductase-like"/>
</dbReference>
<evidence type="ECO:0000259" key="6">
    <source>
        <dbReference type="Pfam" id="PF00881"/>
    </source>
</evidence>
<dbReference type="Proteomes" id="UP001165422">
    <property type="component" value="Unassembled WGS sequence"/>
</dbReference>
<dbReference type="PANTHER" id="PTHR43673:SF2">
    <property type="entry name" value="NITROREDUCTASE"/>
    <property type="match status" value="1"/>
</dbReference>
<feature type="domain" description="Nitroreductase" evidence="6">
    <location>
        <begin position="70"/>
        <end position="152"/>
    </location>
</feature>
<keyword evidence="3" id="KW-0285">Flavoprotein</keyword>
<dbReference type="SUPFAM" id="SSF55469">
    <property type="entry name" value="FMN-dependent nitroreductase-like"/>
    <property type="match status" value="1"/>
</dbReference>